<evidence type="ECO:0000259" key="2">
    <source>
        <dbReference type="Pfam" id="PF14285"/>
    </source>
</evidence>
<protein>
    <submittedName>
        <fullName evidence="3">Uncharacterized protein DUF4367</fullName>
    </submittedName>
</protein>
<comment type="caution">
    <text evidence="3">The sequence shown here is derived from an EMBL/GenBank/DDBJ whole genome shotgun (WGS) entry which is preliminary data.</text>
</comment>
<reference evidence="3 4" key="1">
    <citation type="submission" date="2019-03" db="EMBL/GenBank/DDBJ databases">
        <title>Genomic Encyclopedia of Type Strains, Phase IV (KMG-IV): sequencing the most valuable type-strain genomes for metagenomic binning, comparative biology and taxonomic classification.</title>
        <authorList>
            <person name="Goeker M."/>
        </authorList>
    </citation>
    <scope>NUCLEOTIDE SEQUENCE [LARGE SCALE GENOMIC DNA]</scope>
    <source>
        <strain evidence="3 4">DSM 28287</strain>
    </source>
</reference>
<feature type="domain" description="DUF4367" evidence="2">
    <location>
        <begin position="121"/>
        <end position="219"/>
    </location>
</feature>
<proteinExistence type="predicted"/>
<keyword evidence="1" id="KW-0472">Membrane</keyword>
<name>A0A4R6PXC7_9FIRM</name>
<dbReference type="Pfam" id="PF14285">
    <property type="entry name" value="DUF4367"/>
    <property type="match status" value="1"/>
</dbReference>
<evidence type="ECO:0000313" key="4">
    <source>
        <dbReference type="Proteomes" id="UP000295500"/>
    </source>
</evidence>
<keyword evidence="4" id="KW-1185">Reference proteome</keyword>
<dbReference type="RefSeq" id="WP_133529294.1">
    <property type="nucleotide sequence ID" value="NZ_SNXO01000057.1"/>
</dbReference>
<dbReference type="InterPro" id="IPR025377">
    <property type="entry name" value="DUF4367"/>
</dbReference>
<dbReference type="AlphaFoldDB" id="A0A4R6PXC7"/>
<accession>A0A4R6PXC7</accession>
<sequence length="228" mass="26187">MTKLKEALIDAYDSEMAGLEAEASTAPEHVFSAEFEHKMKAAFKIAERRYVHVGRIRMRRAVMLAVIVALLVATTLATIAVAKPGLYYRIIKNSTNWEFLYDNTNQDNSTEKIEAITPDTPEGYRLSSQKKTDQDYYLTYINSNDKKVTITYSQETVSDNGIDHLDSENNIHKTRIDGYEAIEFYKKGTYCIYWNDNKYVYTLLGNCDHSTLKNLVMSVINQFDKKTK</sequence>
<evidence type="ECO:0000313" key="3">
    <source>
        <dbReference type="EMBL" id="TDP46647.1"/>
    </source>
</evidence>
<organism evidence="3 4">
    <name type="scientific">Aminicella lysinilytica</name>
    <dbReference type="NCBI Taxonomy" id="433323"/>
    <lineage>
        <taxon>Bacteria</taxon>
        <taxon>Bacillati</taxon>
        <taxon>Bacillota</taxon>
        <taxon>Clostridia</taxon>
        <taxon>Peptostreptococcales</taxon>
        <taxon>Anaerovoracaceae</taxon>
        <taxon>Aminicella</taxon>
    </lineage>
</organism>
<feature type="transmembrane region" description="Helical" evidence="1">
    <location>
        <begin position="61"/>
        <end position="82"/>
    </location>
</feature>
<dbReference type="Proteomes" id="UP000295500">
    <property type="component" value="Unassembled WGS sequence"/>
</dbReference>
<evidence type="ECO:0000256" key="1">
    <source>
        <dbReference type="SAM" id="Phobius"/>
    </source>
</evidence>
<dbReference type="EMBL" id="SNXO01000057">
    <property type="protein sequence ID" value="TDP46647.1"/>
    <property type="molecule type" value="Genomic_DNA"/>
</dbReference>
<keyword evidence="1" id="KW-1133">Transmembrane helix</keyword>
<keyword evidence="1" id="KW-0812">Transmembrane</keyword>
<gene>
    <name evidence="3" type="ORF">EV211_1572</name>
</gene>
<dbReference type="OrthoDB" id="1843879at2"/>